<proteinExistence type="inferred from homology"/>
<evidence type="ECO:0000313" key="12">
    <source>
        <dbReference type="EMBL" id="KAF2668302.1"/>
    </source>
</evidence>
<dbReference type="GO" id="GO:0031505">
    <property type="term" value="P:fungal-type cell wall organization"/>
    <property type="evidence" value="ECO:0007669"/>
    <property type="project" value="TreeGrafter"/>
</dbReference>
<evidence type="ECO:0000256" key="2">
    <source>
        <dbReference type="ARBA" id="ARBA00010962"/>
    </source>
</evidence>
<evidence type="ECO:0000256" key="7">
    <source>
        <dbReference type="ARBA" id="ARBA00023180"/>
    </source>
</evidence>
<keyword evidence="7" id="KW-0325">Glycoprotein</keyword>
<dbReference type="PANTHER" id="PTHR31361:SF1">
    <property type="entry name" value="BETA-GLUCAN SYNTHESIS-ASSOCIATED PROTEIN KRE6-RELATED"/>
    <property type="match status" value="1"/>
</dbReference>
<keyword evidence="6 10" id="KW-0472">Membrane</keyword>
<keyword evidence="4" id="KW-0735">Signal-anchor</keyword>
<dbReference type="PANTHER" id="PTHR31361">
    <property type="entry name" value="BETA-GLUCAN SYNTHESIS-ASSOCIATED PROTEIN KRE6-RELATED"/>
    <property type="match status" value="1"/>
</dbReference>
<feature type="compositionally biased region" description="Low complexity" evidence="9">
    <location>
        <begin position="94"/>
        <end position="110"/>
    </location>
</feature>
<gene>
    <name evidence="12" type="ORF">BT63DRAFT_272971</name>
</gene>
<evidence type="ECO:0000313" key="13">
    <source>
        <dbReference type="Proteomes" id="UP000799302"/>
    </source>
</evidence>
<evidence type="ECO:0000256" key="5">
    <source>
        <dbReference type="ARBA" id="ARBA00022989"/>
    </source>
</evidence>
<name>A0A6A6U820_9PEZI</name>
<evidence type="ECO:0000256" key="1">
    <source>
        <dbReference type="ARBA" id="ARBA00004606"/>
    </source>
</evidence>
<evidence type="ECO:0000259" key="11">
    <source>
        <dbReference type="PROSITE" id="PS51762"/>
    </source>
</evidence>
<evidence type="ECO:0000256" key="10">
    <source>
        <dbReference type="SAM" id="Phobius"/>
    </source>
</evidence>
<evidence type="ECO:0000256" key="8">
    <source>
        <dbReference type="ARBA" id="ARBA00023316"/>
    </source>
</evidence>
<evidence type="ECO:0000256" key="9">
    <source>
        <dbReference type="SAM" id="MobiDB-lite"/>
    </source>
</evidence>
<reference evidence="12" key="1">
    <citation type="journal article" date="2020" name="Stud. Mycol.">
        <title>101 Dothideomycetes genomes: a test case for predicting lifestyles and emergence of pathogens.</title>
        <authorList>
            <person name="Haridas S."/>
            <person name="Albert R."/>
            <person name="Binder M."/>
            <person name="Bloem J."/>
            <person name="Labutti K."/>
            <person name="Salamov A."/>
            <person name="Andreopoulos B."/>
            <person name="Baker S."/>
            <person name="Barry K."/>
            <person name="Bills G."/>
            <person name="Bluhm B."/>
            <person name="Cannon C."/>
            <person name="Castanera R."/>
            <person name="Culley D."/>
            <person name="Daum C."/>
            <person name="Ezra D."/>
            <person name="Gonzalez J."/>
            <person name="Henrissat B."/>
            <person name="Kuo A."/>
            <person name="Liang C."/>
            <person name="Lipzen A."/>
            <person name="Lutzoni F."/>
            <person name="Magnuson J."/>
            <person name="Mondo S."/>
            <person name="Nolan M."/>
            <person name="Ohm R."/>
            <person name="Pangilinan J."/>
            <person name="Park H.-J."/>
            <person name="Ramirez L."/>
            <person name="Alfaro M."/>
            <person name="Sun H."/>
            <person name="Tritt A."/>
            <person name="Yoshinaga Y."/>
            <person name="Zwiers L.-H."/>
            <person name="Turgeon B."/>
            <person name="Goodwin S."/>
            <person name="Spatafora J."/>
            <person name="Crous P."/>
            <person name="Grigoriev I."/>
        </authorList>
    </citation>
    <scope>NUCLEOTIDE SEQUENCE</scope>
    <source>
        <strain evidence="12">CBS 115976</strain>
    </source>
</reference>
<comment type="similarity">
    <text evidence="2">Belongs to the SKN1/KRE6 family.</text>
</comment>
<evidence type="ECO:0000256" key="3">
    <source>
        <dbReference type="ARBA" id="ARBA00022692"/>
    </source>
</evidence>
<organism evidence="12 13">
    <name type="scientific">Microthyrium microscopicum</name>
    <dbReference type="NCBI Taxonomy" id="703497"/>
    <lineage>
        <taxon>Eukaryota</taxon>
        <taxon>Fungi</taxon>
        <taxon>Dikarya</taxon>
        <taxon>Ascomycota</taxon>
        <taxon>Pezizomycotina</taxon>
        <taxon>Dothideomycetes</taxon>
        <taxon>Dothideomycetes incertae sedis</taxon>
        <taxon>Microthyriales</taxon>
        <taxon>Microthyriaceae</taxon>
        <taxon>Microthyrium</taxon>
    </lineage>
</organism>
<dbReference type="SUPFAM" id="SSF49899">
    <property type="entry name" value="Concanavalin A-like lectins/glucanases"/>
    <property type="match status" value="1"/>
</dbReference>
<keyword evidence="13" id="KW-1185">Reference proteome</keyword>
<sequence>MSSPPSSPPEYTAEYTPHIQSTPHIRLNSSNNNILDRPVKSRSTRSLLSASRRKISTTALGLYQQKRKSTDSNERLLPPEQKQYRDEESSPFQSPRSGASSKRSSWSSDRGIWPPSSPSNSNSAGPFVTPFDDPSEEVNTQTVAAKYNILPSTALLLYPEDIEKDDWLHNPDDEKDEIGCSVFSTRGVTNCGGLVLLLLGIMVLFIGYPVVSFIRGIIDKPKPVPICANDPMCISVGTIPLLKNQRIGLIDPDTPKSALTKKSFDGTTLNLVFSDEFNTDGRTFYDGDDAYWQAVDLWYGVTADLEWYDPDAIWTQNGTLNIRFDAFKNHDLNYRSGMLQSWNKLCFKGGRMEASISLPGAGDTIGFWPGFWSMGNLGRPGYASTTDGMWPYSYDDICDAGITANQSDPSGLSFLPGMRLPACTCKGEDHPSPGKSRGAPEIDALEASVGYLDPPSGAPIGSASQSLQTAPFDVFWRPDYDFLEIYDHSLTTMNDYLGSIYQQAISGVTNLNNKWYDGKEYQTYAFEYQPGPQGKVTWFVGNSATWTADARSMGPNGNIGQRVIPQEPMSMVINFGMSNGFAALNMEGLAKLMPATMRIDYIRIYQPDGETSITCDPPGYETTEYIARHPEAYNNANLTTWAQTPYQWPLNSLVNGCKAANFDESS</sequence>
<dbReference type="OrthoDB" id="412647at2759"/>
<dbReference type="GO" id="GO:0005886">
    <property type="term" value="C:plasma membrane"/>
    <property type="evidence" value="ECO:0007669"/>
    <property type="project" value="TreeGrafter"/>
</dbReference>
<evidence type="ECO:0000256" key="6">
    <source>
        <dbReference type="ARBA" id="ARBA00023136"/>
    </source>
</evidence>
<keyword evidence="3 10" id="KW-0812">Transmembrane</keyword>
<keyword evidence="5 10" id="KW-1133">Transmembrane helix</keyword>
<feature type="domain" description="GH16" evidence="11">
    <location>
        <begin position="262"/>
        <end position="610"/>
    </location>
</feature>
<dbReference type="EMBL" id="MU004236">
    <property type="protein sequence ID" value="KAF2668302.1"/>
    <property type="molecule type" value="Genomic_DNA"/>
</dbReference>
<evidence type="ECO:0000256" key="4">
    <source>
        <dbReference type="ARBA" id="ARBA00022968"/>
    </source>
</evidence>
<dbReference type="CDD" id="cd02180">
    <property type="entry name" value="GH16_fungal_KRE6_glucanase"/>
    <property type="match status" value="1"/>
</dbReference>
<dbReference type="InterPro" id="IPR013320">
    <property type="entry name" value="ConA-like_dom_sf"/>
</dbReference>
<feature type="transmembrane region" description="Helical" evidence="10">
    <location>
        <begin position="194"/>
        <end position="214"/>
    </location>
</feature>
<dbReference type="Pfam" id="PF03935">
    <property type="entry name" value="SKN1_KRE6_Sbg1"/>
    <property type="match status" value="1"/>
</dbReference>
<dbReference type="PROSITE" id="PS51762">
    <property type="entry name" value="GH16_2"/>
    <property type="match status" value="1"/>
</dbReference>
<comment type="subcellular location">
    <subcellularLocation>
        <location evidence="1">Membrane</location>
        <topology evidence="1">Single-pass type II membrane protein</topology>
    </subcellularLocation>
</comment>
<dbReference type="GO" id="GO:0006078">
    <property type="term" value="P:(1-&gt;6)-beta-D-glucan biosynthetic process"/>
    <property type="evidence" value="ECO:0007669"/>
    <property type="project" value="TreeGrafter"/>
</dbReference>
<dbReference type="Proteomes" id="UP000799302">
    <property type="component" value="Unassembled WGS sequence"/>
</dbReference>
<feature type="region of interest" description="Disordered" evidence="9">
    <location>
        <begin position="1"/>
        <end position="135"/>
    </location>
</feature>
<dbReference type="GO" id="GO:0005789">
    <property type="term" value="C:endoplasmic reticulum membrane"/>
    <property type="evidence" value="ECO:0007669"/>
    <property type="project" value="TreeGrafter"/>
</dbReference>
<dbReference type="InterPro" id="IPR000757">
    <property type="entry name" value="Beta-glucanase-like"/>
</dbReference>
<accession>A0A6A6U820</accession>
<dbReference type="InterPro" id="IPR005629">
    <property type="entry name" value="Skn1/Kre6/Sbg1"/>
</dbReference>
<dbReference type="Gene3D" id="2.60.120.200">
    <property type="match status" value="2"/>
</dbReference>
<keyword evidence="8" id="KW-0961">Cell wall biogenesis/degradation</keyword>
<protein>
    <submittedName>
        <fullName evidence="12">Beta-1,6 glucan synthetase</fullName>
    </submittedName>
</protein>
<dbReference type="AlphaFoldDB" id="A0A6A6U820"/>
<feature type="compositionally biased region" description="Polar residues" evidence="9">
    <location>
        <begin position="18"/>
        <end position="34"/>
    </location>
</feature>
<dbReference type="GO" id="GO:0015926">
    <property type="term" value="F:glucosidase activity"/>
    <property type="evidence" value="ECO:0007669"/>
    <property type="project" value="TreeGrafter"/>
</dbReference>